<evidence type="ECO:0008006" key="3">
    <source>
        <dbReference type="Google" id="ProtNLM"/>
    </source>
</evidence>
<dbReference type="Proteomes" id="UP000004358">
    <property type="component" value="Unassembled WGS sequence"/>
</dbReference>
<dbReference type="EMBL" id="AANZ01000015">
    <property type="protein sequence ID" value="EAQ79166.1"/>
    <property type="molecule type" value="Genomic_DNA"/>
</dbReference>
<accession>A3ZWD8</accession>
<evidence type="ECO:0000313" key="2">
    <source>
        <dbReference type="Proteomes" id="UP000004358"/>
    </source>
</evidence>
<dbReference type="RefSeq" id="WP_002653121.1">
    <property type="nucleotide sequence ID" value="NZ_CH672376.1"/>
</dbReference>
<dbReference type="STRING" id="314230.DSM3645_26124"/>
<proteinExistence type="predicted"/>
<reference evidence="1 2" key="1">
    <citation type="submission" date="2006-02" db="EMBL/GenBank/DDBJ databases">
        <authorList>
            <person name="Amann R."/>
            <person name="Ferriera S."/>
            <person name="Johnson J."/>
            <person name="Kravitz S."/>
            <person name="Halpern A."/>
            <person name="Remington K."/>
            <person name="Beeson K."/>
            <person name="Tran B."/>
            <person name="Rogers Y.-H."/>
            <person name="Friedman R."/>
            <person name="Venter J.C."/>
        </authorList>
    </citation>
    <scope>NUCLEOTIDE SEQUENCE [LARGE SCALE GENOMIC DNA]</scope>
    <source>
        <strain evidence="1 2">DSM 3645</strain>
    </source>
</reference>
<dbReference type="OrthoDB" id="6685214at2"/>
<organism evidence="1 2">
    <name type="scientific">Blastopirellula marina DSM 3645</name>
    <dbReference type="NCBI Taxonomy" id="314230"/>
    <lineage>
        <taxon>Bacteria</taxon>
        <taxon>Pseudomonadati</taxon>
        <taxon>Planctomycetota</taxon>
        <taxon>Planctomycetia</taxon>
        <taxon>Pirellulales</taxon>
        <taxon>Pirellulaceae</taxon>
        <taxon>Blastopirellula</taxon>
    </lineage>
</organism>
<evidence type="ECO:0000313" key="1">
    <source>
        <dbReference type="EMBL" id="EAQ79166.1"/>
    </source>
</evidence>
<comment type="caution">
    <text evidence="1">The sequence shown here is derived from an EMBL/GenBank/DDBJ whole genome shotgun (WGS) entry which is preliminary data.</text>
</comment>
<dbReference type="HOGENOM" id="CLU_1559594_0_0_0"/>
<protein>
    <recommendedName>
        <fullName evidence="3">Knr4/Smi1-like domain-containing protein</fullName>
    </recommendedName>
</protein>
<gene>
    <name evidence="1" type="ORF">DSM3645_26124</name>
</gene>
<sequence>MSITDLIELMKREGTRLAEPVPIAGMPAMEFSCLFTDEAVTQEELSVILPVCHQDIARFWMHARNAHLFHDQTYGQWGLEILDPLRVANTTAQFYERRKRDFVSGDIIVGKFFGDSDVLVIRNNPEIDDFGYVYVALPIDPRSEWHLAAKSFEEFLNLFVKSGGDKYWAK</sequence>
<name>A3ZWD8_9BACT</name>
<dbReference type="SUPFAM" id="SSF160631">
    <property type="entry name" value="SMI1/KNR4-like"/>
    <property type="match status" value="1"/>
</dbReference>
<dbReference type="eggNOG" id="ENOG5033N22">
    <property type="taxonomic scope" value="Bacteria"/>
</dbReference>
<dbReference type="InterPro" id="IPR037883">
    <property type="entry name" value="Knr4/Smi1-like_sf"/>
</dbReference>
<dbReference type="AlphaFoldDB" id="A3ZWD8"/>